<evidence type="ECO:0000259" key="10">
    <source>
        <dbReference type="PROSITE" id="PS50846"/>
    </source>
</evidence>
<comment type="similarity">
    <text evidence="2">Belongs to the cation transport ATPase (P-type) (TC 3.A.3) family. Type IB subfamily.</text>
</comment>
<dbReference type="InterPro" id="IPR018303">
    <property type="entry name" value="ATPase_P-typ_P_site"/>
</dbReference>
<dbReference type="SFLD" id="SFLDS00003">
    <property type="entry name" value="Haloacid_Dehalogenase"/>
    <property type="match status" value="1"/>
</dbReference>
<dbReference type="InterPro" id="IPR059000">
    <property type="entry name" value="ATPase_P-type_domA"/>
</dbReference>
<evidence type="ECO:0000256" key="1">
    <source>
        <dbReference type="ARBA" id="ARBA00004127"/>
    </source>
</evidence>
<dbReference type="Proteomes" id="UP001189429">
    <property type="component" value="Unassembled WGS sequence"/>
</dbReference>
<feature type="transmembrane region" description="Helical" evidence="9">
    <location>
        <begin position="414"/>
        <end position="438"/>
    </location>
</feature>
<dbReference type="Gene3D" id="3.40.50.1000">
    <property type="entry name" value="HAD superfamily/HAD-like"/>
    <property type="match status" value="1"/>
</dbReference>
<dbReference type="InterPro" id="IPR036412">
    <property type="entry name" value="HAD-like_sf"/>
</dbReference>
<dbReference type="Pfam" id="PF00122">
    <property type="entry name" value="E1-E2_ATPase"/>
    <property type="match status" value="1"/>
</dbReference>
<proteinExistence type="inferred from homology"/>
<dbReference type="InterPro" id="IPR006121">
    <property type="entry name" value="HMA_dom"/>
</dbReference>
<dbReference type="SUPFAM" id="SSF81665">
    <property type="entry name" value="Calcium ATPase, transmembrane domain M"/>
    <property type="match status" value="1"/>
</dbReference>
<feature type="transmembrane region" description="Helical" evidence="9">
    <location>
        <begin position="1081"/>
        <end position="1106"/>
    </location>
</feature>
<reference evidence="11" key="1">
    <citation type="submission" date="2023-10" db="EMBL/GenBank/DDBJ databases">
        <authorList>
            <person name="Chen Y."/>
            <person name="Shah S."/>
            <person name="Dougan E. K."/>
            <person name="Thang M."/>
            <person name="Chan C."/>
        </authorList>
    </citation>
    <scope>NUCLEOTIDE SEQUENCE [LARGE SCALE GENOMIC DNA]</scope>
</reference>
<dbReference type="SFLD" id="SFLDG00002">
    <property type="entry name" value="C1.7:_P-type_atpase_like"/>
    <property type="match status" value="1"/>
</dbReference>
<keyword evidence="5" id="KW-1278">Translocase</keyword>
<feature type="region of interest" description="Disordered" evidence="8">
    <location>
        <begin position="639"/>
        <end position="667"/>
    </location>
</feature>
<feature type="transmembrane region" description="Helical" evidence="9">
    <location>
        <begin position="375"/>
        <end position="393"/>
    </location>
</feature>
<comment type="subcellular location">
    <subcellularLocation>
        <location evidence="1">Endomembrane system</location>
        <topology evidence="1">Multi-pass membrane protein</topology>
    </subcellularLocation>
</comment>
<dbReference type="SUPFAM" id="SSF56784">
    <property type="entry name" value="HAD-like"/>
    <property type="match status" value="1"/>
</dbReference>
<dbReference type="PROSITE" id="PS50846">
    <property type="entry name" value="HMA_2"/>
    <property type="match status" value="2"/>
</dbReference>
<keyword evidence="3 9" id="KW-0812">Transmembrane</keyword>
<gene>
    <name evidence="11" type="ORF">PCOR1329_LOCUS75230</name>
</gene>
<dbReference type="InterPro" id="IPR056236">
    <property type="entry name" value="HMA_PCA1"/>
</dbReference>
<evidence type="ECO:0000256" key="6">
    <source>
        <dbReference type="ARBA" id="ARBA00022989"/>
    </source>
</evidence>
<dbReference type="SFLD" id="SFLDF00027">
    <property type="entry name" value="p-type_atpase"/>
    <property type="match status" value="1"/>
</dbReference>
<dbReference type="PRINTS" id="PR00119">
    <property type="entry name" value="CATATPASE"/>
</dbReference>
<evidence type="ECO:0000256" key="5">
    <source>
        <dbReference type="ARBA" id="ARBA00022967"/>
    </source>
</evidence>
<evidence type="ECO:0000256" key="4">
    <source>
        <dbReference type="ARBA" id="ARBA00022723"/>
    </source>
</evidence>
<feature type="transmembrane region" description="Helical" evidence="9">
    <location>
        <begin position="450"/>
        <end position="471"/>
    </location>
</feature>
<evidence type="ECO:0000256" key="8">
    <source>
        <dbReference type="SAM" id="MobiDB-lite"/>
    </source>
</evidence>
<dbReference type="PRINTS" id="PR00942">
    <property type="entry name" value="CUATPASEI"/>
</dbReference>
<dbReference type="NCBIfam" id="TIGR01494">
    <property type="entry name" value="ATPase_P-type"/>
    <property type="match status" value="1"/>
</dbReference>
<dbReference type="CDD" id="cd00371">
    <property type="entry name" value="HMA"/>
    <property type="match status" value="2"/>
</dbReference>
<sequence length="1164" mass="122043">MAAPSKCQESRGLDSEVTQTENGTPGNADGQAGVLPSDRLDSHGATEPEGVPAGPDADPGPAAQVIATPMQKDTPTEPAADGEGEYGQRVVAASIRVEGMTCAACSGTVERALARAEGVQRASVSCVTGVARVEFDANRCSGKALCEMIEGVGFGAEVECTDEGKKRIMAASIQVEGMTCAACSGTVERALVAAVGVQKATVSCVTGLARVEFDAELCSGKALCEVIESVGFGAKVETEDAVEKMSSKAALHVESNCPREKLEGLVTQLDGVLSCRTLARGHQRVDYDPHVVGARALLFRLKQAIGPEFELRPTDANSADEHLLGYQEHISGLVRDATWSTPPALMVFLLEIVIPGLELDGDVTPLEFEVLTGHVPLRLLILVVCATIVIVGPGMRFHKAAVGAIKRRFPNMDVLVSVAAGTAYLYSLVIICVCVSTPTDSPTVHELKHASGHFLAMGPILIAVVIFGKIMESKAKLKAMQALVDIPSSLPPTAVIVEEKGDQTTPMELVEIGDVVRIFAGGRIPVDGSMCSDAAVHVDESMLTGESRPVSKKNGDALLAGTLCLSGGCLIRVNKVGGDTTLGQMTKLVQEAQASKAGMQRVADSIARFFVPAVFLIALLTFIVWTVLVFTGAQELPNTSDEDNSGMDHSGHSGTGSMYTSGTSEEEDDRGTGFLKVLFSMNFSISVLMIACPCAMGLAVPMAVMVSVGIAAKRGCLVKNAEALEVSARMDVLVLDKTGTITEGAPRITLAAYCPEVFAPLQSAWASVQATAPPPVAFEAANTVDTKGSVLSPGSFGAKSSTSSAGSRRSRAAPAPTVQAIGDAQSGSDTKALQDCFWWILGSLESTSDHPIARCVQGAVQRMPGLPPAAGPQDFEVTAGRGVRCIMSELGGVTARVGNLSYFQENAAEQQPESGEKVVQWMKDMQGQGHIVVLLHIDGVPAGAVALRDPVREEAPGVIDYVQRKLGATVWMCTGDNAATAHVIAREVGIEHVIAEAMPATKSELVAKLQKPAKPGRRPLKVCFCGDGMNDSLALAQADVGVALGVGADVAVDAADVALVRDEIDEVAAFLALSRATFRTILVNFFWAFCFNFVCLPLAAGIFYPTAHIPPLVAGIGMSCSSLFVVWTSLLLRFWKPPLVSSERIPVAPASGIACTEVVVLDSR</sequence>
<dbReference type="InterPro" id="IPR023214">
    <property type="entry name" value="HAD_sf"/>
</dbReference>
<dbReference type="InterPro" id="IPR008250">
    <property type="entry name" value="ATPase_P-typ_transduc_dom_A_sf"/>
</dbReference>
<evidence type="ECO:0000256" key="9">
    <source>
        <dbReference type="SAM" id="Phobius"/>
    </source>
</evidence>
<feature type="domain" description="HMA" evidence="10">
    <location>
        <begin position="169"/>
        <end position="235"/>
    </location>
</feature>
<dbReference type="Pfam" id="PF00702">
    <property type="entry name" value="Hydrolase"/>
    <property type="match status" value="1"/>
</dbReference>
<feature type="transmembrane region" description="Helical" evidence="9">
    <location>
        <begin position="609"/>
        <end position="630"/>
    </location>
</feature>
<keyword evidence="4" id="KW-0479">Metal-binding</keyword>
<keyword evidence="6 9" id="KW-1133">Transmembrane helix</keyword>
<dbReference type="Pfam" id="PF24534">
    <property type="entry name" value="HMA_PCA1"/>
    <property type="match status" value="1"/>
</dbReference>
<dbReference type="SUPFAM" id="SSF81660">
    <property type="entry name" value="Metal cation-transporting ATPase, ATP-binding domain N"/>
    <property type="match status" value="1"/>
</dbReference>
<keyword evidence="12" id="KW-1185">Reference proteome</keyword>
<dbReference type="Gene3D" id="3.40.1110.10">
    <property type="entry name" value="Calcium-transporting ATPase, cytoplasmic domain N"/>
    <property type="match status" value="1"/>
</dbReference>
<feature type="region of interest" description="Disordered" evidence="8">
    <location>
        <begin position="1"/>
        <end position="63"/>
    </location>
</feature>
<dbReference type="SUPFAM" id="SSF55008">
    <property type="entry name" value="HMA, heavy metal-associated domain"/>
    <property type="match status" value="2"/>
</dbReference>
<protein>
    <recommendedName>
        <fullName evidence="10">HMA domain-containing protein</fullName>
    </recommendedName>
</protein>
<dbReference type="InterPro" id="IPR001757">
    <property type="entry name" value="P_typ_ATPase"/>
</dbReference>
<dbReference type="Pfam" id="PF00403">
    <property type="entry name" value="HMA"/>
    <property type="match status" value="2"/>
</dbReference>
<dbReference type="EMBL" id="CAUYUJ010020255">
    <property type="protein sequence ID" value="CAK0896892.1"/>
    <property type="molecule type" value="Genomic_DNA"/>
</dbReference>
<feature type="transmembrane region" description="Helical" evidence="9">
    <location>
        <begin position="1112"/>
        <end position="1135"/>
    </location>
</feature>
<dbReference type="PROSITE" id="PS00154">
    <property type="entry name" value="ATPASE_E1_E2"/>
    <property type="match status" value="1"/>
</dbReference>
<evidence type="ECO:0000313" key="11">
    <source>
        <dbReference type="EMBL" id="CAK0896892.1"/>
    </source>
</evidence>
<name>A0ABN9XD21_9DINO</name>
<feature type="region of interest" description="Disordered" evidence="8">
    <location>
        <begin position="792"/>
        <end position="824"/>
    </location>
</feature>
<evidence type="ECO:0000256" key="3">
    <source>
        <dbReference type="ARBA" id="ARBA00022692"/>
    </source>
</evidence>
<dbReference type="Gene3D" id="3.30.70.100">
    <property type="match status" value="2"/>
</dbReference>
<dbReference type="InterPro" id="IPR023299">
    <property type="entry name" value="ATPase_P-typ_cyto_dom_N"/>
</dbReference>
<feature type="compositionally biased region" description="Polar residues" evidence="8">
    <location>
        <begin position="16"/>
        <end position="25"/>
    </location>
</feature>
<dbReference type="InterPro" id="IPR036163">
    <property type="entry name" value="HMA_dom_sf"/>
</dbReference>
<accession>A0ABN9XD21</accession>
<dbReference type="Gene3D" id="2.70.150.10">
    <property type="entry name" value="Calcium-transporting ATPase, cytoplasmic transduction domain A"/>
    <property type="match status" value="1"/>
</dbReference>
<feature type="compositionally biased region" description="Low complexity" evidence="8">
    <location>
        <begin position="52"/>
        <end position="63"/>
    </location>
</feature>
<dbReference type="SUPFAM" id="SSF81653">
    <property type="entry name" value="Calcium ATPase, transduction domain A"/>
    <property type="match status" value="1"/>
</dbReference>
<evidence type="ECO:0000256" key="7">
    <source>
        <dbReference type="ARBA" id="ARBA00023136"/>
    </source>
</evidence>
<feature type="domain" description="HMA" evidence="10">
    <location>
        <begin position="91"/>
        <end position="157"/>
    </location>
</feature>
<keyword evidence="7 9" id="KW-0472">Membrane</keyword>
<comment type="caution">
    <text evidence="11">The sequence shown here is derived from an EMBL/GenBank/DDBJ whole genome shotgun (WGS) entry which is preliminary data.</text>
</comment>
<dbReference type="PANTHER" id="PTHR43520:SF8">
    <property type="entry name" value="P-TYPE CU(+) TRANSPORTER"/>
    <property type="match status" value="1"/>
</dbReference>
<evidence type="ECO:0000313" key="12">
    <source>
        <dbReference type="Proteomes" id="UP001189429"/>
    </source>
</evidence>
<feature type="compositionally biased region" description="Low complexity" evidence="8">
    <location>
        <begin position="792"/>
        <end position="816"/>
    </location>
</feature>
<dbReference type="InterPro" id="IPR023298">
    <property type="entry name" value="ATPase_P-typ_TM_dom_sf"/>
</dbReference>
<dbReference type="InterPro" id="IPR044492">
    <property type="entry name" value="P_typ_ATPase_HD_dom"/>
</dbReference>
<feature type="transmembrane region" description="Helical" evidence="9">
    <location>
        <begin position="683"/>
        <end position="712"/>
    </location>
</feature>
<dbReference type="PROSITE" id="PS01229">
    <property type="entry name" value="COF_2"/>
    <property type="match status" value="1"/>
</dbReference>
<dbReference type="PANTHER" id="PTHR43520">
    <property type="entry name" value="ATP7, ISOFORM B"/>
    <property type="match status" value="1"/>
</dbReference>
<organism evidence="11 12">
    <name type="scientific">Prorocentrum cordatum</name>
    <dbReference type="NCBI Taxonomy" id="2364126"/>
    <lineage>
        <taxon>Eukaryota</taxon>
        <taxon>Sar</taxon>
        <taxon>Alveolata</taxon>
        <taxon>Dinophyceae</taxon>
        <taxon>Prorocentrales</taxon>
        <taxon>Prorocentraceae</taxon>
        <taxon>Prorocentrum</taxon>
    </lineage>
</organism>
<evidence type="ECO:0000256" key="2">
    <source>
        <dbReference type="ARBA" id="ARBA00006024"/>
    </source>
</evidence>